<comment type="caution">
    <text evidence="1">The sequence shown here is derived from an EMBL/GenBank/DDBJ whole genome shotgun (WGS) entry which is preliminary data.</text>
</comment>
<evidence type="ECO:0000313" key="2">
    <source>
        <dbReference type="Proteomes" id="UP000729402"/>
    </source>
</evidence>
<reference evidence="1" key="2">
    <citation type="submission" date="2021-02" db="EMBL/GenBank/DDBJ databases">
        <authorList>
            <person name="Kimball J.A."/>
            <person name="Haas M.W."/>
            <person name="Macchietto M."/>
            <person name="Kono T."/>
            <person name="Duquette J."/>
            <person name="Shao M."/>
        </authorList>
    </citation>
    <scope>NUCLEOTIDE SEQUENCE</scope>
    <source>
        <tissue evidence="1">Fresh leaf tissue</tissue>
    </source>
</reference>
<dbReference type="AlphaFoldDB" id="A0A8J5WS20"/>
<keyword evidence="2" id="KW-1185">Reference proteome</keyword>
<dbReference type="EMBL" id="JAAALK010000079">
    <property type="protein sequence ID" value="KAG8095656.1"/>
    <property type="molecule type" value="Genomic_DNA"/>
</dbReference>
<dbReference type="Proteomes" id="UP000729402">
    <property type="component" value="Unassembled WGS sequence"/>
</dbReference>
<name>A0A8J5WS20_ZIZPA</name>
<gene>
    <name evidence="1" type="ORF">GUJ93_ZPchr0013g34369</name>
</gene>
<sequence>MCKAHTFELKSLQCSSKILFEGVYLYLPPVASVDFSSISVELLLRPTSPHNWFSSPPSGSRCNQPRSSVIGARHCRRPLPPAMPTPRQRSCSLWLPRVVSFFPPLP</sequence>
<reference evidence="1" key="1">
    <citation type="journal article" date="2021" name="bioRxiv">
        <title>Whole Genome Assembly and Annotation of Northern Wild Rice, Zizania palustris L., Supports a Whole Genome Duplication in the Zizania Genus.</title>
        <authorList>
            <person name="Haas M."/>
            <person name="Kono T."/>
            <person name="Macchietto M."/>
            <person name="Millas R."/>
            <person name="McGilp L."/>
            <person name="Shao M."/>
            <person name="Duquette J."/>
            <person name="Hirsch C.N."/>
            <person name="Kimball J."/>
        </authorList>
    </citation>
    <scope>NUCLEOTIDE SEQUENCE</scope>
    <source>
        <tissue evidence="1">Fresh leaf tissue</tissue>
    </source>
</reference>
<evidence type="ECO:0000313" key="1">
    <source>
        <dbReference type="EMBL" id="KAG8095656.1"/>
    </source>
</evidence>
<protein>
    <submittedName>
        <fullName evidence="1">Uncharacterized protein</fullName>
    </submittedName>
</protein>
<organism evidence="1 2">
    <name type="scientific">Zizania palustris</name>
    <name type="common">Northern wild rice</name>
    <dbReference type="NCBI Taxonomy" id="103762"/>
    <lineage>
        <taxon>Eukaryota</taxon>
        <taxon>Viridiplantae</taxon>
        <taxon>Streptophyta</taxon>
        <taxon>Embryophyta</taxon>
        <taxon>Tracheophyta</taxon>
        <taxon>Spermatophyta</taxon>
        <taxon>Magnoliopsida</taxon>
        <taxon>Liliopsida</taxon>
        <taxon>Poales</taxon>
        <taxon>Poaceae</taxon>
        <taxon>BOP clade</taxon>
        <taxon>Oryzoideae</taxon>
        <taxon>Oryzeae</taxon>
        <taxon>Zizaniinae</taxon>
        <taxon>Zizania</taxon>
    </lineage>
</organism>
<proteinExistence type="predicted"/>
<accession>A0A8J5WS20</accession>